<accession>A0A9Q9B3Y9</accession>
<name>A0A9Q9B3Y9_9PEZI</name>
<dbReference type="EMBL" id="CP099426">
    <property type="protein sequence ID" value="USW56781.1"/>
    <property type="molecule type" value="Genomic_DNA"/>
</dbReference>
<keyword evidence="3" id="KW-1185">Reference proteome</keyword>
<dbReference type="AlphaFoldDB" id="A0A9Q9B3Y9"/>
<reference evidence="2" key="1">
    <citation type="submission" date="2022-06" db="EMBL/GenBank/DDBJ databases">
        <title>Complete genome sequences of two strains of the flax pathogen Septoria linicola.</title>
        <authorList>
            <person name="Lapalu N."/>
            <person name="Simon A."/>
            <person name="Demenou B."/>
            <person name="Paumier D."/>
            <person name="Guillot M.-P."/>
            <person name="Gout L."/>
            <person name="Valade R."/>
        </authorList>
    </citation>
    <scope>NUCLEOTIDE SEQUENCE</scope>
    <source>
        <strain evidence="2">SE15195</strain>
    </source>
</reference>
<sequence length="221" mass="25264">MNLQSGRILVVSTIAIMILGFFVHERGNSTVGSDLRISRTSVSCPTDDPNQYSTRDRTTFDLDAPMVLGYPSTGGVLMLPFDIAIAEYLGIPRLGTAYRASDPIEEDKFCDRLRLLGAKWWKSQDTYVRKLIGIEEMTEMERKEAIIVGWPGEEEKEGVWVLRSSRGTQKLVMCVNMRERCQLLEKWGATFYEDSRDVEEFRRFFEEKGDECGLKLEASRP</sequence>
<keyword evidence="1" id="KW-0472">Membrane</keyword>
<dbReference type="Proteomes" id="UP001056384">
    <property type="component" value="Chromosome 9"/>
</dbReference>
<feature type="transmembrane region" description="Helical" evidence="1">
    <location>
        <begin position="6"/>
        <end position="23"/>
    </location>
</feature>
<organism evidence="2 3">
    <name type="scientific">Septoria linicola</name>
    <dbReference type="NCBI Taxonomy" id="215465"/>
    <lineage>
        <taxon>Eukaryota</taxon>
        <taxon>Fungi</taxon>
        <taxon>Dikarya</taxon>
        <taxon>Ascomycota</taxon>
        <taxon>Pezizomycotina</taxon>
        <taxon>Dothideomycetes</taxon>
        <taxon>Dothideomycetidae</taxon>
        <taxon>Mycosphaerellales</taxon>
        <taxon>Mycosphaerellaceae</taxon>
        <taxon>Septoria</taxon>
    </lineage>
</organism>
<keyword evidence="1" id="KW-1133">Transmembrane helix</keyword>
<evidence type="ECO:0000313" key="3">
    <source>
        <dbReference type="Proteomes" id="UP001056384"/>
    </source>
</evidence>
<evidence type="ECO:0000313" key="2">
    <source>
        <dbReference type="EMBL" id="USW56781.1"/>
    </source>
</evidence>
<proteinExistence type="predicted"/>
<protein>
    <submittedName>
        <fullName evidence="2">Uncharacterized protein</fullName>
    </submittedName>
</protein>
<keyword evidence="1" id="KW-0812">Transmembrane</keyword>
<evidence type="ECO:0000256" key="1">
    <source>
        <dbReference type="SAM" id="Phobius"/>
    </source>
</evidence>
<gene>
    <name evidence="2" type="ORF">Slin15195_G101000</name>
</gene>